<dbReference type="InterPro" id="IPR002013">
    <property type="entry name" value="SAC_dom"/>
</dbReference>
<dbReference type="PROSITE" id="PS51791">
    <property type="entry name" value="HSAC2"/>
    <property type="match status" value="1"/>
</dbReference>
<dbReference type="GO" id="GO:0043812">
    <property type="term" value="F:phosphatidylinositol-4-phosphate phosphatase activity"/>
    <property type="evidence" value="ECO:0007669"/>
    <property type="project" value="TreeGrafter"/>
</dbReference>
<dbReference type="PROSITE" id="PS50275">
    <property type="entry name" value="SAC"/>
    <property type="match status" value="1"/>
</dbReference>
<organism evidence="4 5">
    <name type="scientific">Coemansia reversa (strain ATCC 12441 / NRRL 1564)</name>
    <dbReference type="NCBI Taxonomy" id="763665"/>
    <lineage>
        <taxon>Eukaryota</taxon>
        <taxon>Fungi</taxon>
        <taxon>Fungi incertae sedis</taxon>
        <taxon>Zoopagomycota</taxon>
        <taxon>Kickxellomycotina</taxon>
        <taxon>Kickxellomycetes</taxon>
        <taxon>Kickxellales</taxon>
        <taxon>Kickxellaceae</taxon>
        <taxon>Coemansia</taxon>
    </lineage>
</organism>
<evidence type="ECO:0000259" key="2">
    <source>
        <dbReference type="PROSITE" id="PS50275"/>
    </source>
</evidence>
<evidence type="ECO:0000313" key="5">
    <source>
        <dbReference type="Proteomes" id="UP000242474"/>
    </source>
</evidence>
<feature type="compositionally biased region" description="Polar residues" evidence="1">
    <location>
        <begin position="262"/>
        <end position="272"/>
    </location>
</feature>
<feature type="region of interest" description="Disordered" evidence="1">
    <location>
        <begin position="225"/>
        <end position="273"/>
    </location>
</feature>
<feature type="compositionally biased region" description="Polar residues" evidence="1">
    <location>
        <begin position="186"/>
        <end position="204"/>
    </location>
</feature>
<dbReference type="InterPro" id="IPR022158">
    <property type="entry name" value="Inositol_phosphatase"/>
</dbReference>
<gene>
    <name evidence="4" type="ORF">COEREDRAFT_90939</name>
</gene>
<dbReference type="PANTHER" id="PTHR45662:SF7">
    <property type="entry name" value="SACI DOMAIN PROTEIN (AFU_ORTHOLOGUE AFUA_1G15890)"/>
    <property type="match status" value="1"/>
</dbReference>
<protein>
    <recommendedName>
        <fullName evidence="6">SAC domain-containing protein</fullName>
    </recommendedName>
</protein>
<proteinExistence type="predicted"/>
<reference evidence="4 5" key="1">
    <citation type="journal article" date="2015" name="Genome Biol. Evol.">
        <title>Phylogenomic analyses indicate that early fungi evolved digesting cell walls of algal ancestors of land plants.</title>
        <authorList>
            <person name="Chang Y."/>
            <person name="Wang S."/>
            <person name="Sekimoto S."/>
            <person name="Aerts A.L."/>
            <person name="Choi C."/>
            <person name="Clum A."/>
            <person name="LaButti K.M."/>
            <person name="Lindquist E.A."/>
            <person name="Yee Ngan C."/>
            <person name="Ohm R.A."/>
            <person name="Salamov A.A."/>
            <person name="Grigoriev I.V."/>
            <person name="Spatafora J.W."/>
            <person name="Berbee M.L."/>
        </authorList>
    </citation>
    <scope>NUCLEOTIDE SEQUENCE [LARGE SCALE GENOMIC DNA]</scope>
    <source>
        <strain evidence="4 5">NRRL 1564</strain>
    </source>
</reference>
<dbReference type="Proteomes" id="UP000242474">
    <property type="component" value="Unassembled WGS sequence"/>
</dbReference>
<feature type="compositionally biased region" description="Polar residues" evidence="1">
    <location>
        <begin position="225"/>
        <end position="254"/>
    </location>
</feature>
<sequence length="988" mass="107775">MADHKPDTAPNKSAVKRQTLVQVARSRLSLSDTGYCLRSIDHPNKALLLAFDGRINVLDNAESDARKEDLETCVSSHEDAHSILVHAVVGIFALERHKYVLVATNSHCRGTIRGSDIYEISAVRALPLDKDSGKAAFHSLLRPPGPTLGNKGRSTLSSPALTRSSTGSDAAHEPAMAESAPVAKAKSSSMTAQTTEEIQPVSESIGSADMRLKWLSPQITKLFSQERGASTDMTSSSGALSQTGNFANDGPTGSDSKKRQADTSSTGSSTPTAIAYGLSEAPALLTETSRTSASLERMEMRTLDEITRVFSTSGLFFSYEYDLTRSLQVKGAHGLDSEREPLANVADSNYWFNHNIQLPLLAQNGAEWALPLIQGCVQVAYCQITDNDFFQICLLSRRSCKRIGLRYERRGADSSGHVANFVETEQILVLEASDLPPHYASFVQTRGSMPFFWKQPASGLQPLPVVTNTSSENVAICAKHLQRESSRFGRLVLLNLVEHKGREAIVGSAYANFVGQCVSDELIDAHLIRYVPWDFHHETRGMRYDNVKQLVMQLQRETADMGYFWHSGEDVFTRQQGVFRVNCMDCLDRTNVVQSSLAGFVLNEQLVRLGVHAAPEQGLAAYPGLETTLNNLWANNGDYISRQYAGTLAMKGDFTRTGRRNIGGVVNDATYSLARLWIGTFRDYFSQSVLDFVMGSNNVSDVFRALVDLRSREPDHVLQMVQMRQGAVETSVAMAVNDGELVQLACIVHSPMAHNTTKLRDIADSVLAVTDVAVYICRYDYQLEKVSEFLRIELSLLAGVRCGAYITDTRTPQGLDPTRNHGLVLFFPANSCDQISGSRISTSKAGIIEQQASLPIPETSHALAPDILSTGDDGVVNHFVACKMATEMQVVMQVVPATSEANVDGSASLLGRPGQQGLARLGSLEKQSPDLIAECLSSTMLSFRNAAGFTAGTNNFIIEAPIISAATAKQNTSFVDKVANKLHNALWI</sequence>
<accession>A0A2G5BJ52</accession>
<evidence type="ECO:0000313" key="4">
    <source>
        <dbReference type="EMBL" id="PIA19050.1"/>
    </source>
</evidence>
<dbReference type="EMBL" id="KZ303488">
    <property type="protein sequence ID" value="PIA19050.1"/>
    <property type="molecule type" value="Genomic_DNA"/>
</dbReference>
<dbReference type="Pfam" id="PF02383">
    <property type="entry name" value="Syja_N"/>
    <property type="match status" value="1"/>
</dbReference>
<feature type="region of interest" description="Disordered" evidence="1">
    <location>
        <begin position="137"/>
        <end position="204"/>
    </location>
</feature>
<dbReference type="AlphaFoldDB" id="A0A2G5BJ52"/>
<evidence type="ECO:0000256" key="1">
    <source>
        <dbReference type="SAM" id="MobiDB-lite"/>
    </source>
</evidence>
<keyword evidence="5" id="KW-1185">Reference proteome</keyword>
<dbReference type="InterPro" id="IPR034753">
    <property type="entry name" value="hSac2"/>
</dbReference>
<name>A0A2G5BJ52_COERN</name>
<evidence type="ECO:0008006" key="6">
    <source>
        <dbReference type="Google" id="ProtNLM"/>
    </source>
</evidence>
<dbReference type="PANTHER" id="PTHR45662">
    <property type="entry name" value="PHOSPHATIDYLINOSITIDE PHOSPHATASE SAC1"/>
    <property type="match status" value="1"/>
</dbReference>
<feature type="compositionally biased region" description="Polar residues" evidence="1">
    <location>
        <begin position="152"/>
        <end position="168"/>
    </location>
</feature>
<evidence type="ECO:0000259" key="3">
    <source>
        <dbReference type="PROSITE" id="PS51791"/>
    </source>
</evidence>
<dbReference type="OrthoDB" id="405996at2759"/>
<dbReference type="GO" id="GO:0046856">
    <property type="term" value="P:phosphatidylinositol dephosphorylation"/>
    <property type="evidence" value="ECO:0007669"/>
    <property type="project" value="TreeGrafter"/>
</dbReference>
<dbReference type="STRING" id="763665.A0A2G5BJ52"/>
<feature type="domain" description="SAC" evidence="2">
    <location>
        <begin position="306"/>
        <end position="646"/>
    </location>
</feature>
<dbReference type="GO" id="GO:0005783">
    <property type="term" value="C:endoplasmic reticulum"/>
    <property type="evidence" value="ECO:0007669"/>
    <property type="project" value="TreeGrafter"/>
</dbReference>
<dbReference type="Pfam" id="PF12456">
    <property type="entry name" value="hSac2"/>
    <property type="match status" value="1"/>
</dbReference>
<feature type="domain" description="HSac2" evidence="3">
    <location>
        <begin position="718"/>
        <end position="868"/>
    </location>
</feature>